<dbReference type="InterPro" id="IPR003672">
    <property type="entry name" value="CobN/Mg_chltase"/>
</dbReference>
<dbReference type="Pfam" id="PF02514">
    <property type="entry name" value="CobN-Mg_chel"/>
    <property type="match status" value="1"/>
</dbReference>
<evidence type="ECO:0000313" key="2">
    <source>
        <dbReference type="EMBL" id="MPW24943.1"/>
    </source>
</evidence>
<dbReference type="PANTHER" id="PTHR44119">
    <property type="entry name" value="MAGNESIUM-CHELATASE SUBUNIT CHLH, CHLOROPLASTIC"/>
    <property type="match status" value="1"/>
</dbReference>
<name>A0A6A7K743_9FIRM</name>
<dbReference type="AlphaFoldDB" id="A0A6A7K743"/>
<comment type="caution">
    <text evidence="2">The sequence shown here is derived from an EMBL/GenBank/DDBJ whole genome shotgun (WGS) entry which is preliminary data.</text>
</comment>
<accession>A0A6A7K743</accession>
<gene>
    <name evidence="2" type="ORF">GC105_03965</name>
</gene>
<feature type="domain" description="CobN/magnesium chelatase" evidence="1">
    <location>
        <begin position="149"/>
        <end position="1216"/>
    </location>
</feature>
<sequence length="1237" mass="142286">MKITFATVSASVIHKLIHAEKEISENYPQSLELKLYDTASPMSEQQIKKMTKDIMDSQMVFVDLMGSTPTIIKAIYKALEGCTGNIIPYGNSAREYLRLGKFTADKSAERTDSKMNMDTMKKMKNMADKMGKIIPQKVKDMQNYGLIMKYFRVADKHNIQNMLYLLLREYGRQKELPQPKEPREVNGVYLSDPITMSFYDDFESYQKDFPLHPEKPIVVILFYGHTYPNDTSSCVGMIQESMKEFSNAIPIAVSGPFEENEEKLKEFLLQSIGAPVDLILNFMSFRLGAGPMGGNFQAGINLLQEVDAPYLHPFFMTRKTIQEWEESVQGCTSSEVLISIMLPELDGCIETYPIGAMGGTEYNGKFDVEVHEITIIEERLQHLISRVKKHLSLRKKKNKEKKIAIMCYNYPPGESNLFGGAFLDTFASVEQIIKGLHTDGYEVQPLSKEELMDIFTAGKAVNSAKYGDDWEGMIRYPGKTYKKVLQDKFDDGEVIETWGPAPGNIMTDKGDLFIPGILQGNVFLGLQPSRGIHEEADKVYHDKTIPPHHQYIAVYQWIQKEFQADVIIHVGTHGTLEFLKGKECGMSGNCYPDKLLGDIPHIYLYYAGNPSEATIAKRRSHANLIGYQPPLFVQGELEERYSKFTIMLDNYHQSIAISPSASQDIKDSILKMAEELHMPQNLEEIECELYRMKTSLIPKGLHTFGVGFDSKQAKVYARSLLDYGHGDRSSLIKLIANVKGYNLEQLFQEDDYGAIKELKEEADILFDAYLNDGLMEEFPYIHKEQKEDFNYVLEFGKRIMVDAKKNHEMEGLLRVLEGRYNPAKLAGDIYRHPEILPTGYNLYQFDPRLIPTQTAFERGNQICANTLEMYKTEEGNYPRSTAVILWGLETSRTQGETFSQILSYWGVKISSKRNEWDLKFVIIPMEELRRPRIDVVIHICGFFRDMFPNLIESMDDVLHQLVILDEKEEENYIKGNTLKNYEKLLENGYEVEEAKELARARIFGPGEGEYGTGITGIFETKNWEKEEQIGNVFLDKLQYVYNRRDRGKKVEGLHKENLKSVEIISQVRSSHEYQITDLDHYYEFFGGLAKSVEMVKNQKVKMYITDTTEEKIYSESVEKSIARGVRTRLLNSKWIDGMLEHNYHGVQNISKRFENILGLAATTNQVEAWIYEDLFQRYIQDEELCKKLAENNPYAYMDILAKMMEYYNRGYWQATAIQLDKIKEVYLKVEGDIEEKL</sequence>
<evidence type="ECO:0000259" key="1">
    <source>
        <dbReference type="Pfam" id="PF02514"/>
    </source>
</evidence>
<keyword evidence="3" id="KW-1185">Reference proteome</keyword>
<evidence type="ECO:0000313" key="3">
    <source>
        <dbReference type="Proteomes" id="UP000440004"/>
    </source>
</evidence>
<protein>
    <submittedName>
        <fullName evidence="2">Magnesium chelatase subunit H</fullName>
    </submittedName>
</protein>
<dbReference type="EMBL" id="WHNX01000005">
    <property type="protein sequence ID" value="MPW24943.1"/>
    <property type="molecule type" value="Genomic_DNA"/>
</dbReference>
<dbReference type="PANTHER" id="PTHR44119:SF1">
    <property type="entry name" value="MAGNESIUM-CHELATASE SUBUNIT CHLH, CHLOROPLASTIC"/>
    <property type="match status" value="1"/>
</dbReference>
<dbReference type="Proteomes" id="UP000440004">
    <property type="component" value="Unassembled WGS sequence"/>
</dbReference>
<dbReference type="RefSeq" id="WP_343029944.1">
    <property type="nucleotide sequence ID" value="NZ_WHNX01000005.1"/>
</dbReference>
<organism evidence="2 3">
    <name type="scientific">Alkalibaculum sporogenes</name>
    <dbReference type="NCBI Taxonomy" id="2655001"/>
    <lineage>
        <taxon>Bacteria</taxon>
        <taxon>Bacillati</taxon>
        <taxon>Bacillota</taxon>
        <taxon>Clostridia</taxon>
        <taxon>Eubacteriales</taxon>
        <taxon>Eubacteriaceae</taxon>
        <taxon>Alkalibaculum</taxon>
    </lineage>
</organism>
<proteinExistence type="predicted"/>
<dbReference type="CDD" id="cd10150">
    <property type="entry name" value="CobN_like"/>
    <property type="match status" value="1"/>
</dbReference>
<reference evidence="2 3" key="1">
    <citation type="submission" date="2019-10" db="EMBL/GenBank/DDBJ databases">
        <title>Alkalibaculum tamaniensis sp.nov., a new alkaliphilic acetogen, isolated on methoxylated aromatics from a mud volcano.</title>
        <authorList>
            <person name="Khomyakova M.A."/>
            <person name="Merkel A.Y."/>
            <person name="Bonch-Osmolovskaya E.A."/>
            <person name="Slobodkin A.I."/>
        </authorList>
    </citation>
    <scope>NUCLEOTIDE SEQUENCE [LARGE SCALE GENOMIC DNA]</scope>
    <source>
        <strain evidence="2 3">M08DMB</strain>
    </source>
</reference>